<dbReference type="InterPro" id="IPR018574">
    <property type="entry name" value="Structure-sp_endonuc_su_Slx4"/>
</dbReference>
<dbReference type="Proteomes" id="UP000541154">
    <property type="component" value="Unassembled WGS sequence"/>
</dbReference>
<dbReference type="GO" id="GO:0017108">
    <property type="term" value="F:5'-flap endonuclease activity"/>
    <property type="evidence" value="ECO:0007669"/>
    <property type="project" value="InterPro"/>
</dbReference>
<feature type="compositionally biased region" description="Pro residues" evidence="10">
    <location>
        <begin position="16"/>
        <end position="26"/>
    </location>
</feature>
<protein>
    <recommendedName>
        <fullName evidence="8 9">Structure-specific endonuclease subunit SLX4</fullName>
    </recommendedName>
</protein>
<comment type="caution">
    <text evidence="11">The sequence shown here is derived from an EMBL/GenBank/DDBJ whole genome shotgun (WGS) entry which is preliminary data.</text>
</comment>
<evidence type="ECO:0000256" key="3">
    <source>
        <dbReference type="ARBA" id="ARBA00022553"/>
    </source>
</evidence>
<keyword evidence="3 9" id="KW-0597">Phosphoprotein</keyword>
<reference evidence="11 12" key="1">
    <citation type="submission" date="2019-04" db="EMBL/GenBank/DDBJ databases">
        <title>Aspergillus burnettii sp. nov., novel species from soil in southeast Queensland.</title>
        <authorList>
            <person name="Gilchrist C.L.M."/>
            <person name="Pitt J.I."/>
            <person name="Lange L."/>
            <person name="Lacey H.J."/>
            <person name="Vuong D."/>
            <person name="Midgley D.J."/>
            <person name="Greenfield P."/>
            <person name="Bradbury M."/>
            <person name="Lacey E."/>
            <person name="Busk P.K."/>
            <person name="Pilgaard B."/>
            <person name="Chooi Y.H."/>
            <person name="Piggott A.M."/>
        </authorList>
    </citation>
    <scope>NUCLEOTIDE SEQUENCE [LARGE SCALE GENOMIC DNA]</scope>
    <source>
        <strain evidence="11 12">FRR 5400</strain>
    </source>
</reference>
<evidence type="ECO:0000256" key="10">
    <source>
        <dbReference type="SAM" id="MobiDB-lite"/>
    </source>
</evidence>
<evidence type="ECO:0000256" key="8">
    <source>
        <dbReference type="ARBA" id="ARBA00029496"/>
    </source>
</evidence>
<feature type="compositionally biased region" description="Low complexity" evidence="10">
    <location>
        <begin position="333"/>
        <end position="355"/>
    </location>
</feature>
<feature type="compositionally biased region" description="Low complexity" evidence="10">
    <location>
        <begin position="653"/>
        <end position="668"/>
    </location>
</feature>
<evidence type="ECO:0000313" key="11">
    <source>
        <dbReference type="EMBL" id="KAF5855421.1"/>
    </source>
</evidence>
<comment type="similarity">
    <text evidence="2 9">Belongs to the SLX4 family.</text>
</comment>
<name>A0A8H6E0T2_PETAA</name>
<feature type="compositionally biased region" description="Basic and acidic residues" evidence="10">
    <location>
        <begin position="27"/>
        <end position="37"/>
    </location>
</feature>
<proteinExistence type="inferred from homology"/>
<dbReference type="GO" id="GO:0033557">
    <property type="term" value="C:Slx1-Slx4 complex"/>
    <property type="evidence" value="ECO:0007669"/>
    <property type="project" value="UniProtKB-UniRule"/>
</dbReference>
<feature type="region of interest" description="Disordered" evidence="10">
    <location>
        <begin position="496"/>
        <end position="557"/>
    </location>
</feature>
<organism evidence="11 12">
    <name type="scientific">Petromyces alliaceus</name>
    <name type="common">Aspergillus alliaceus</name>
    <dbReference type="NCBI Taxonomy" id="209559"/>
    <lineage>
        <taxon>Eukaryota</taxon>
        <taxon>Fungi</taxon>
        <taxon>Dikarya</taxon>
        <taxon>Ascomycota</taxon>
        <taxon>Pezizomycotina</taxon>
        <taxon>Eurotiomycetes</taxon>
        <taxon>Eurotiomycetidae</taxon>
        <taxon>Eurotiales</taxon>
        <taxon>Aspergillaceae</taxon>
        <taxon>Aspergillus</taxon>
        <taxon>Aspergillus subgen. Circumdati</taxon>
    </lineage>
</organism>
<keyword evidence="12" id="KW-1185">Reference proteome</keyword>
<comment type="subcellular location">
    <subcellularLocation>
        <location evidence="1 9">Nucleus</location>
    </subcellularLocation>
</comment>
<feature type="region of interest" description="Disordered" evidence="10">
    <location>
        <begin position="1"/>
        <end position="161"/>
    </location>
</feature>
<dbReference type="AlphaFoldDB" id="A0A8H6E0T2"/>
<keyword evidence="11" id="KW-0540">Nuclease</keyword>
<evidence type="ECO:0000256" key="5">
    <source>
        <dbReference type="ARBA" id="ARBA00023172"/>
    </source>
</evidence>
<dbReference type="CDD" id="cd22999">
    <property type="entry name" value="SAP_SLX4"/>
    <property type="match status" value="1"/>
</dbReference>
<feature type="compositionally biased region" description="Acidic residues" evidence="10">
    <location>
        <begin position="685"/>
        <end position="694"/>
    </location>
</feature>
<feature type="compositionally biased region" description="Low complexity" evidence="10">
    <location>
        <begin position="602"/>
        <end position="616"/>
    </location>
</feature>
<feature type="compositionally biased region" description="Basic and acidic residues" evidence="10">
    <location>
        <begin position="65"/>
        <end position="77"/>
    </location>
</feature>
<dbReference type="InterPro" id="IPR027784">
    <property type="entry name" value="Slx4_ascomycetes"/>
</dbReference>
<feature type="compositionally biased region" description="Polar residues" evidence="10">
    <location>
        <begin position="695"/>
        <end position="721"/>
    </location>
</feature>
<evidence type="ECO:0000313" key="12">
    <source>
        <dbReference type="Proteomes" id="UP000541154"/>
    </source>
</evidence>
<evidence type="ECO:0000256" key="1">
    <source>
        <dbReference type="ARBA" id="ARBA00004123"/>
    </source>
</evidence>
<evidence type="ECO:0000256" key="9">
    <source>
        <dbReference type="HAMAP-Rule" id="MF_03110"/>
    </source>
</evidence>
<feature type="compositionally biased region" description="Basic and acidic residues" evidence="10">
    <location>
        <begin position="361"/>
        <end position="371"/>
    </location>
</feature>
<keyword evidence="11" id="KW-0378">Hydrolase</keyword>
<evidence type="ECO:0000256" key="4">
    <source>
        <dbReference type="ARBA" id="ARBA00022763"/>
    </source>
</evidence>
<dbReference type="Pfam" id="PF09494">
    <property type="entry name" value="Slx4"/>
    <property type="match status" value="1"/>
</dbReference>
<dbReference type="GO" id="GO:0006310">
    <property type="term" value="P:DNA recombination"/>
    <property type="evidence" value="ECO:0007669"/>
    <property type="project" value="UniProtKB-UniRule"/>
</dbReference>
<feature type="compositionally biased region" description="Low complexity" evidence="10">
    <location>
        <begin position="86"/>
        <end position="96"/>
    </location>
</feature>
<comment type="subunit">
    <text evidence="9">Forms a heterodimer with SLX1.</text>
</comment>
<dbReference type="GO" id="GO:0006260">
    <property type="term" value="P:DNA replication"/>
    <property type="evidence" value="ECO:0007669"/>
    <property type="project" value="InterPro"/>
</dbReference>
<feature type="compositionally biased region" description="Basic and acidic residues" evidence="10">
    <location>
        <begin position="528"/>
        <end position="538"/>
    </location>
</feature>
<keyword evidence="6 9" id="KW-0234">DNA repair</keyword>
<keyword evidence="11" id="KW-0255">Endonuclease</keyword>
<dbReference type="EMBL" id="SPNV01000437">
    <property type="protein sequence ID" value="KAF5855421.1"/>
    <property type="molecule type" value="Genomic_DNA"/>
</dbReference>
<sequence>MSAAADVIILSSSPDRIPPGSPVPPAHDPERLFDLSPRDLSPSPVRSPSELFQVPTRSRFFEVGNRSDKSLRNRENEAPEQTPIRKTTTVSKSVKASTEDKPKRGGRKPATESQTVPGFSESAGLVHANALKKTTGPKKKRMDNEGKRGRPVSKIITGRVAKTGNAQALELKEKGMDVDMSTPKISSEKEFTNGLVEWGTEDLQLEPAMKRRMDWTPIKDTTTQRVELGGEWVSQDSSKNFGSLLSEYGFNDDPSARDEVRRFGDEGPTKRRRIELVDSRLFTSSKQASIDIDDKSPTEDEQQIQPEPKKKPKRQTNKFTTLTARVTARYLNTEGSVSSSKETTTSGESAASAKSKGPKGKGKDTSKHQEPEFIVLSPEAAVKSLEEQDLIFGTCSQLEREGSPTTLRDLQAAIIESEKYLVTEPSPLGSSLCATPTSRFATSRGLWSVAARDLEGSLTRQVEIVDLVDTPEPAKTMALPSDHPVEKELADIAITTNSRPTSIPRGEPPVLKVNPVARREPSVAPDTTTRKTTSEPKKTTSQVPEPQPEKPHYSGFTDAELSKQVAAYGFKAVKNRKKMIDLLQKCWESKHGRSTIADTRQTAPAEPTAELTTSEPKIFEKQARKTTTSRKTTAKPKTKRDSKAPTKSRTKKTPSTTSTTANSKAPSARVEPSQALPTRSFINIEEIEDSEEETQPSPSRLQNRYTLQPSETRNPLTVSKTPSSPSRRSAPKPRINRPASKASPENDQKQPDLADQITKAMRAQPAGTPSHPSWHEKILMYDPIVLEDFATWLNTEGLGLVGEDREVGAGFLRTWCESHGICCCYR</sequence>
<evidence type="ECO:0000256" key="7">
    <source>
        <dbReference type="ARBA" id="ARBA00023242"/>
    </source>
</evidence>
<evidence type="ECO:0000256" key="2">
    <source>
        <dbReference type="ARBA" id="ARBA00006661"/>
    </source>
</evidence>
<comment type="function">
    <text evidence="9">Regulatory subunit of the SLX1-SLX4 structure-specific endonuclease that resolves DNA secondary structures generated during DNA repair and recombination. Has endonuclease activity towards branched DNA substrates, introducing single-strand cuts in duplex DNA close to junctions with ss-DNA.</text>
</comment>
<keyword evidence="7 9" id="KW-0539">Nucleus</keyword>
<dbReference type="GO" id="GO:0006281">
    <property type="term" value="P:DNA repair"/>
    <property type="evidence" value="ECO:0007669"/>
    <property type="project" value="UniProtKB-UniRule"/>
</dbReference>
<comment type="PTM">
    <text evidence="9">Phosphorylated in response to DNA damage.</text>
</comment>
<dbReference type="HAMAP" id="MF_03110">
    <property type="entry name" value="Endonuc_su_Slx4"/>
    <property type="match status" value="1"/>
</dbReference>
<feature type="compositionally biased region" description="Basic and acidic residues" evidence="10">
    <location>
        <begin position="254"/>
        <end position="278"/>
    </location>
</feature>
<evidence type="ECO:0000256" key="6">
    <source>
        <dbReference type="ARBA" id="ARBA00023204"/>
    </source>
</evidence>
<gene>
    <name evidence="9 11" type="primary">SLX4</name>
    <name evidence="11" type="ORF">ETB97_009244</name>
</gene>
<keyword evidence="4 9" id="KW-0227">DNA damage</keyword>
<feature type="region of interest" description="Disordered" evidence="10">
    <location>
        <begin position="594"/>
        <end position="751"/>
    </location>
</feature>
<feature type="region of interest" description="Disordered" evidence="10">
    <location>
        <begin position="245"/>
        <end position="374"/>
    </location>
</feature>
<accession>A0A8H6E0T2</accession>
<keyword evidence="5 9" id="KW-0233">DNA recombination</keyword>